<dbReference type="EMBL" id="CP042306">
    <property type="protein sequence ID" value="QDZ07147.1"/>
    <property type="molecule type" value="Genomic_DNA"/>
</dbReference>
<evidence type="ECO:0000256" key="4">
    <source>
        <dbReference type="SAM" id="MobiDB-lite"/>
    </source>
</evidence>
<reference evidence="6 7" key="1">
    <citation type="submission" date="2019-07" db="EMBL/GenBank/DDBJ databases">
        <title>Full genome sequence of Sphingomonas sp. 4R-6-7(HKS19).</title>
        <authorList>
            <person name="Im W.-T."/>
        </authorList>
    </citation>
    <scope>NUCLEOTIDE SEQUENCE [LARGE SCALE GENOMIC DNA]</scope>
    <source>
        <strain evidence="6 7">HKS19</strain>
    </source>
</reference>
<evidence type="ECO:0000259" key="5">
    <source>
        <dbReference type="PROSITE" id="PS50932"/>
    </source>
</evidence>
<keyword evidence="2" id="KW-0238">DNA-binding</keyword>
<dbReference type="SUPFAM" id="SSF47413">
    <property type="entry name" value="lambda repressor-like DNA-binding domains"/>
    <property type="match status" value="1"/>
</dbReference>
<evidence type="ECO:0000313" key="7">
    <source>
        <dbReference type="Proteomes" id="UP000315673"/>
    </source>
</evidence>
<keyword evidence="1" id="KW-0805">Transcription regulation</keyword>
<dbReference type="SMART" id="SM00354">
    <property type="entry name" value="HTH_LACI"/>
    <property type="match status" value="1"/>
</dbReference>
<dbReference type="Gene3D" id="1.10.260.40">
    <property type="entry name" value="lambda repressor-like DNA-binding domains"/>
    <property type="match status" value="1"/>
</dbReference>
<dbReference type="SUPFAM" id="SSF53822">
    <property type="entry name" value="Periplasmic binding protein-like I"/>
    <property type="match status" value="1"/>
</dbReference>
<dbReference type="PANTHER" id="PTHR30146">
    <property type="entry name" value="LACI-RELATED TRANSCRIPTIONAL REPRESSOR"/>
    <property type="match status" value="1"/>
</dbReference>
<evidence type="ECO:0000256" key="3">
    <source>
        <dbReference type="ARBA" id="ARBA00023163"/>
    </source>
</evidence>
<dbReference type="GO" id="GO:0003700">
    <property type="term" value="F:DNA-binding transcription factor activity"/>
    <property type="evidence" value="ECO:0007669"/>
    <property type="project" value="TreeGrafter"/>
</dbReference>
<feature type="domain" description="HTH lacI-type" evidence="5">
    <location>
        <begin position="81"/>
        <end position="135"/>
    </location>
</feature>
<feature type="region of interest" description="Disordered" evidence="4">
    <location>
        <begin position="25"/>
        <end position="44"/>
    </location>
</feature>
<dbReference type="InterPro" id="IPR028082">
    <property type="entry name" value="Peripla_BP_I"/>
</dbReference>
<dbReference type="Pfam" id="PF00356">
    <property type="entry name" value="LacI"/>
    <property type="match status" value="1"/>
</dbReference>
<proteinExistence type="predicted"/>
<dbReference type="CDD" id="cd01392">
    <property type="entry name" value="HTH_LacI"/>
    <property type="match status" value="1"/>
</dbReference>
<organism evidence="6 7">
    <name type="scientific">Sphingomonas panacisoli</name>
    <dbReference type="NCBI Taxonomy" id="1813879"/>
    <lineage>
        <taxon>Bacteria</taxon>
        <taxon>Pseudomonadati</taxon>
        <taxon>Pseudomonadota</taxon>
        <taxon>Alphaproteobacteria</taxon>
        <taxon>Sphingomonadales</taxon>
        <taxon>Sphingomonadaceae</taxon>
        <taxon>Sphingomonas</taxon>
    </lineage>
</organism>
<dbReference type="KEGG" id="spai:FPZ24_06355"/>
<dbReference type="InterPro" id="IPR000843">
    <property type="entry name" value="HTH_LacI"/>
</dbReference>
<dbReference type="CDD" id="cd06295">
    <property type="entry name" value="PBP1_CelR"/>
    <property type="match status" value="1"/>
</dbReference>
<keyword evidence="3" id="KW-0804">Transcription</keyword>
<dbReference type="InterPro" id="IPR046335">
    <property type="entry name" value="LacI/GalR-like_sensor"/>
</dbReference>
<accession>A0A5B8LG23</accession>
<dbReference type="Proteomes" id="UP000315673">
    <property type="component" value="Chromosome"/>
</dbReference>
<dbReference type="AlphaFoldDB" id="A0A5B8LG23"/>
<keyword evidence="7" id="KW-1185">Reference proteome</keyword>
<dbReference type="Pfam" id="PF13377">
    <property type="entry name" value="Peripla_BP_3"/>
    <property type="match status" value="1"/>
</dbReference>
<feature type="region of interest" description="Disordered" evidence="4">
    <location>
        <begin position="53"/>
        <end position="76"/>
    </location>
</feature>
<dbReference type="OrthoDB" id="8433438at2"/>
<dbReference type="Gene3D" id="3.40.50.2300">
    <property type="match status" value="2"/>
</dbReference>
<dbReference type="GO" id="GO:0000976">
    <property type="term" value="F:transcription cis-regulatory region binding"/>
    <property type="evidence" value="ECO:0007669"/>
    <property type="project" value="TreeGrafter"/>
</dbReference>
<name>A0A5B8LG23_9SPHN</name>
<dbReference type="PANTHER" id="PTHR30146:SF120">
    <property type="entry name" value="ALANINE RACEMASE"/>
    <property type="match status" value="1"/>
</dbReference>
<sequence>MPIRTRAANTYAAAYRAARRSLSIGDTAPSKEGGREGSLSDTDYARGTYRAASRAATLAPNRPRPTTGSGRNRRAVLTDKPTSFDIAQRAGVSQPTVSRALRGDPTVSEATRKRIEAIAAQLNYKVDKNASSLRSRHTNTLALLFFEDPTPDDSLINPFFLSMLGSIARTCSLRGYDLLTSFQQLSSNWHVDYEDSHKADGIILLGYGDYETYHARIEQLEAQGTHFVRWGSVQPGQPGTTIGCDNFRGGRDAAGHLIGLGRRRIAFLGQVSSHSPELRERYRGACAAMSEAGIDPDLGLQVDAITTEASGYEAAQKLIGRDIAFDAIFAASDLIAIGAMRALEEAGFNVPRDVSVVGFDDIPAASLSHPPLTTIAQDYAKAGEMLVDTLLRRIRAQPTEAVMLPPRLIVRRSTAEAK</sequence>
<evidence type="ECO:0000313" key="6">
    <source>
        <dbReference type="EMBL" id="QDZ07147.1"/>
    </source>
</evidence>
<protein>
    <submittedName>
        <fullName evidence="6">LacI family transcriptional regulator</fullName>
    </submittedName>
</protein>
<dbReference type="PROSITE" id="PS50932">
    <property type="entry name" value="HTH_LACI_2"/>
    <property type="match status" value="1"/>
</dbReference>
<gene>
    <name evidence="6" type="ORF">FPZ24_06355</name>
</gene>
<dbReference type="InterPro" id="IPR010982">
    <property type="entry name" value="Lambda_DNA-bd_dom_sf"/>
</dbReference>
<evidence type="ECO:0000256" key="2">
    <source>
        <dbReference type="ARBA" id="ARBA00023125"/>
    </source>
</evidence>
<evidence type="ECO:0000256" key="1">
    <source>
        <dbReference type="ARBA" id="ARBA00023015"/>
    </source>
</evidence>